<evidence type="ECO:0000313" key="2">
    <source>
        <dbReference type="EMBL" id="TLU96663.1"/>
    </source>
</evidence>
<dbReference type="InterPro" id="IPR024079">
    <property type="entry name" value="MetalloPept_cat_dom_sf"/>
</dbReference>
<gene>
    <name evidence="2" type="ORF">FEM55_05940</name>
</gene>
<dbReference type="OrthoDB" id="1522095at2"/>
<dbReference type="Gene3D" id="2.60.40.10">
    <property type="entry name" value="Immunoglobulins"/>
    <property type="match status" value="2"/>
</dbReference>
<dbReference type="Gene3D" id="2.130.10.10">
    <property type="entry name" value="YVTN repeat-like/Quinoprotein amine dehydrogenase"/>
    <property type="match status" value="1"/>
</dbReference>
<dbReference type="Pfam" id="PF18962">
    <property type="entry name" value="Por_Secre_tail"/>
    <property type="match status" value="1"/>
</dbReference>
<evidence type="ECO:0000259" key="1">
    <source>
        <dbReference type="Pfam" id="PF18962"/>
    </source>
</evidence>
<reference evidence="2 3" key="1">
    <citation type="submission" date="2019-05" db="EMBL/GenBank/DDBJ databases">
        <authorList>
            <person name="Qu J.-H."/>
        </authorList>
    </citation>
    <scope>NUCLEOTIDE SEQUENCE [LARGE SCALE GENOMIC DNA]</scope>
    <source>
        <strain evidence="2 3">Z12</strain>
    </source>
</reference>
<proteinExistence type="predicted"/>
<comment type="caution">
    <text evidence="2">The sequence shown here is derived from an EMBL/GenBank/DDBJ whole genome shotgun (WGS) entry which is preliminary data.</text>
</comment>
<dbReference type="Proteomes" id="UP000309788">
    <property type="component" value="Unassembled WGS sequence"/>
</dbReference>
<sequence>MDLFSTLKIRCILFFLLFVFVLRTYAQKETVICGLKDDVPTKEIAAQMQMLSQIVKQQQARTSAGEMMICRFAVDIDSDTYLEYKKDTAAIIHKVLDNIEKCSQIFEKEINTRLVVTQIRIFKDTEVDPYRNDNVSYSLLNILQSRDHGIQNWDKRLYLYTKPLYGYETGAANLAGAFMISQLEYVPSILHELGHGFGSPHTNSCYWPGGPIDYCASIEGNCYDKSLESNSNGTIMSACSGKKTFHPLSRALMRNHAESTLMKITAAPKAVILGGNMTIAKGDFYTWPASESANSYQFCFSKKSNFEGQTIQDSPYNGLYLHQMAHGSEYYVRVRSVNLSGISSWSNTIKIKIDPDQPDTPAPLAPEYGKRVAGFEPLTISFSPVSGATSYQVQIVTVEDVDFKYSLNLTISENQFTYNPERGAIKWRVKAIQGNKESKWSAISVFYANPKLNHVGLFMPIAPSLTDVPRTVPFLYYASYQADVRITVADNEKFTKPLFQKDYTAYAEISDVLKNLPANKAIYVNLKEHNSDRSVFPDAVIADYTFKFTTGSRSVPAGLTMMNELHPSAFAITLPKIVVSNENIWFAKPNHGYIKLNQENLTFNIYNRTNTDGLLGSGNDMSLHTDSKSDLHILNIGGYSAYRKIKLENEVPTSSSEVRQFYSSDYFQDFNPEYKLYWTQHEIYQDLGDRLHLLKQIPDDQFIYKVKVYDNKAWIILINYAPYSSEVMYMDLASPDNNQYFSSKTNPIFASFIYDIQIQGIGKIWLRQTDESTGQNSIAYLNGVTWTVFNQFNSPLGNQISSICLSPAGVPYVLTSDSELRIFKYSNSAWEKVGESLPYNYLYGELQIDKHENAWISTIYGLARLTTSSPPLPVTIVRFDAEKESGSILLNWKVADEINIAKYVAEHSNDGKTFYPISETTAMNNTFYSATHRNPANGINYYRLKSVETDDQYAYSKVIAVHFSNPSETAFFPNPAVNQLNVRITPDLIGHSGRIKVVATNGKEVISKRIAEMKETETVDLVNVPNGIYVIQVENNQGTTARTIRVNK</sequence>
<protein>
    <submittedName>
        <fullName evidence="2">T9SS type A sorting domain-containing protein</fullName>
    </submittedName>
</protein>
<dbReference type="EMBL" id="VCEI01000011">
    <property type="protein sequence ID" value="TLU96663.1"/>
    <property type="molecule type" value="Genomic_DNA"/>
</dbReference>
<dbReference type="Gene3D" id="3.40.390.10">
    <property type="entry name" value="Collagenase (Catalytic Domain)"/>
    <property type="match status" value="1"/>
</dbReference>
<dbReference type="GO" id="GO:0008237">
    <property type="term" value="F:metallopeptidase activity"/>
    <property type="evidence" value="ECO:0007669"/>
    <property type="project" value="InterPro"/>
</dbReference>
<name>A0A5R9KKC2_9BACT</name>
<dbReference type="InterPro" id="IPR015943">
    <property type="entry name" value="WD40/YVTN_repeat-like_dom_sf"/>
</dbReference>
<evidence type="ECO:0000313" key="3">
    <source>
        <dbReference type="Proteomes" id="UP000309788"/>
    </source>
</evidence>
<organism evidence="2 3">
    <name type="scientific">Dyadobacter sediminis</name>
    <dbReference type="NCBI Taxonomy" id="1493691"/>
    <lineage>
        <taxon>Bacteria</taxon>
        <taxon>Pseudomonadati</taxon>
        <taxon>Bacteroidota</taxon>
        <taxon>Cytophagia</taxon>
        <taxon>Cytophagales</taxon>
        <taxon>Spirosomataceae</taxon>
        <taxon>Dyadobacter</taxon>
    </lineage>
</organism>
<dbReference type="Pfam" id="PF13688">
    <property type="entry name" value="Reprolysin_5"/>
    <property type="match status" value="1"/>
</dbReference>
<keyword evidence="3" id="KW-1185">Reference proteome</keyword>
<dbReference type="AlphaFoldDB" id="A0A5R9KKC2"/>
<dbReference type="InterPro" id="IPR026444">
    <property type="entry name" value="Secre_tail"/>
</dbReference>
<dbReference type="SUPFAM" id="SSF49265">
    <property type="entry name" value="Fibronectin type III"/>
    <property type="match status" value="1"/>
</dbReference>
<dbReference type="SUPFAM" id="SSF55486">
    <property type="entry name" value="Metalloproteases ('zincins'), catalytic domain"/>
    <property type="match status" value="1"/>
</dbReference>
<dbReference type="InterPro" id="IPR036116">
    <property type="entry name" value="FN3_sf"/>
</dbReference>
<feature type="domain" description="Secretion system C-terminal sorting" evidence="1">
    <location>
        <begin position="972"/>
        <end position="1043"/>
    </location>
</feature>
<accession>A0A5R9KKC2</accession>
<dbReference type="NCBIfam" id="TIGR04183">
    <property type="entry name" value="Por_Secre_tail"/>
    <property type="match status" value="1"/>
</dbReference>
<dbReference type="InterPro" id="IPR013783">
    <property type="entry name" value="Ig-like_fold"/>
</dbReference>